<evidence type="ECO:0000256" key="1">
    <source>
        <dbReference type="SAM" id="MobiDB-lite"/>
    </source>
</evidence>
<organism evidence="2 3">
    <name type="scientific">Streptomyces varsoviensis</name>
    <dbReference type="NCBI Taxonomy" id="67373"/>
    <lineage>
        <taxon>Bacteria</taxon>
        <taxon>Bacillati</taxon>
        <taxon>Actinomycetota</taxon>
        <taxon>Actinomycetes</taxon>
        <taxon>Kitasatosporales</taxon>
        <taxon>Streptomycetaceae</taxon>
        <taxon>Streptomyces</taxon>
    </lineage>
</organism>
<sequence>MVGDLDDIHRRQLRVRRQQGLLRGRFEVPQQQRGQPARTDEECDARVIGPLLDGRPRGPGRRRGPQHLPRQAADVPP</sequence>
<reference evidence="2 3" key="1">
    <citation type="submission" date="2015-07" db="EMBL/GenBank/DDBJ databases">
        <authorList>
            <person name="Ju K.-S."/>
            <person name="Doroghazi J.R."/>
            <person name="Metcalf W.W."/>
        </authorList>
    </citation>
    <scope>NUCLEOTIDE SEQUENCE [LARGE SCALE GENOMIC DNA]</scope>
    <source>
        <strain evidence="2 3">NRRL B-3589</strain>
    </source>
</reference>
<evidence type="ECO:0000313" key="3">
    <source>
        <dbReference type="Proteomes" id="UP000037020"/>
    </source>
</evidence>
<dbReference type="Proteomes" id="UP000037020">
    <property type="component" value="Unassembled WGS sequence"/>
</dbReference>
<protein>
    <submittedName>
        <fullName evidence="2">Uncharacterized protein</fullName>
    </submittedName>
</protein>
<feature type="region of interest" description="Disordered" evidence="1">
    <location>
        <begin position="24"/>
        <end position="77"/>
    </location>
</feature>
<comment type="caution">
    <text evidence="2">The sequence shown here is derived from an EMBL/GenBank/DDBJ whole genome shotgun (WGS) entry which is preliminary data.</text>
</comment>
<name>A0ABR5J8C5_9ACTN</name>
<keyword evidence="3" id="KW-1185">Reference proteome</keyword>
<accession>A0ABR5J8C5</accession>
<evidence type="ECO:0000313" key="2">
    <source>
        <dbReference type="EMBL" id="KOG89665.1"/>
    </source>
</evidence>
<feature type="non-terminal residue" evidence="2">
    <location>
        <position position="77"/>
    </location>
</feature>
<dbReference type="EMBL" id="LGUT01001093">
    <property type="protein sequence ID" value="KOG89665.1"/>
    <property type="molecule type" value="Genomic_DNA"/>
</dbReference>
<gene>
    <name evidence="2" type="ORF">ADK38_12990</name>
</gene>
<proteinExistence type="predicted"/>